<accession>A0ABW1FTV8</accession>
<dbReference type="EMBL" id="JBHSPW010000022">
    <property type="protein sequence ID" value="MFC5897402.1"/>
    <property type="molecule type" value="Genomic_DNA"/>
</dbReference>
<name>A0ABW1FTV8_9ACTN</name>
<gene>
    <name evidence="1" type="ORF">ACFP3M_31820</name>
</gene>
<proteinExistence type="predicted"/>
<reference evidence="2" key="1">
    <citation type="journal article" date="2019" name="Int. J. Syst. Evol. Microbiol.">
        <title>The Global Catalogue of Microorganisms (GCM) 10K type strain sequencing project: providing services to taxonomists for standard genome sequencing and annotation.</title>
        <authorList>
            <consortium name="The Broad Institute Genomics Platform"/>
            <consortium name="The Broad Institute Genome Sequencing Center for Infectious Disease"/>
            <person name="Wu L."/>
            <person name="Ma J."/>
        </authorList>
    </citation>
    <scope>NUCLEOTIDE SEQUENCE [LARGE SCALE GENOMIC DNA]</scope>
    <source>
        <strain evidence="2">CGMCC 1.15809</strain>
    </source>
</reference>
<dbReference type="RefSeq" id="WP_345092687.1">
    <property type="nucleotide sequence ID" value="NZ_BAAAWG010000023.1"/>
</dbReference>
<dbReference type="Proteomes" id="UP001596241">
    <property type="component" value="Unassembled WGS sequence"/>
</dbReference>
<evidence type="ECO:0000313" key="1">
    <source>
        <dbReference type="EMBL" id="MFC5897402.1"/>
    </source>
</evidence>
<evidence type="ECO:0000313" key="2">
    <source>
        <dbReference type="Proteomes" id="UP001596241"/>
    </source>
</evidence>
<evidence type="ECO:0008006" key="3">
    <source>
        <dbReference type="Google" id="ProtNLM"/>
    </source>
</evidence>
<organism evidence="1 2">
    <name type="scientific">Streptomyces ramulosus</name>
    <dbReference type="NCBI Taxonomy" id="47762"/>
    <lineage>
        <taxon>Bacteria</taxon>
        <taxon>Bacillati</taxon>
        <taxon>Actinomycetota</taxon>
        <taxon>Actinomycetes</taxon>
        <taxon>Kitasatosporales</taxon>
        <taxon>Streptomycetaceae</taxon>
        <taxon>Streptomyces</taxon>
    </lineage>
</organism>
<comment type="caution">
    <text evidence="1">The sequence shown here is derived from an EMBL/GenBank/DDBJ whole genome shotgun (WGS) entry which is preliminary data.</text>
</comment>
<sequence length="78" mass="8801">MGTLDQVREVQNILAHTGLGPLAGTADLRRLPSRNRNWICTTDSGTRVFVKKLEVMTAQRRLLGRESGRPKRWQLTAT</sequence>
<keyword evidence="2" id="KW-1185">Reference proteome</keyword>
<protein>
    <recommendedName>
        <fullName evidence="3">Aminoglycoside phosphotransferase domain-containing protein</fullName>
    </recommendedName>
</protein>